<organism evidence="3 4">
    <name type="scientific">Cognatiluteimonas sedimenti</name>
    <dbReference type="NCBI Taxonomy" id="2927791"/>
    <lineage>
        <taxon>Bacteria</taxon>
        <taxon>Pseudomonadati</taxon>
        <taxon>Pseudomonadota</taxon>
        <taxon>Gammaproteobacteria</taxon>
        <taxon>Lysobacterales</taxon>
        <taxon>Lysobacteraceae</taxon>
        <taxon>Cognatiluteimonas</taxon>
    </lineage>
</organism>
<dbReference type="SMART" id="SM00867">
    <property type="entry name" value="YceI"/>
    <property type="match status" value="1"/>
</dbReference>
<name>A0ABT0A465_9GAMM</name>
<dbReference type="Gene3D" id="2.40.128.110">
    <property type="entry name" value="Lipid/polyisoprenoid-binding, YceI-like"/>
    <property type="match status" value="1"/>
</dbReference>
<evidence type="ECO:0000313" key="4">
    <source>
        <dbReference type="Proteomes" id="UP001165423"/>
    </source>
</evidence>
<dbReference type="InterPro" id="IPR036761">
    <property type="entry name" value="TTHA0802/YceI-like_sf"/>
</dbReference>
<dbReference type="RefSeq" id="WP_243320598.1">
    <property type="nucleotide sequence ID" value="NZ_JALGCL010000002.1"/>
</dbReference>
<dbReference type="InterPro" id="IPR007372">
    <property type="entry name" value="Lipid/polyisoprenoid-bd_YceI"/>
</dbReference>
<dbReference type="Pfam" id="PF04264">
    <property type="entry name" value="YceI"/>
    <property type="match status" value="1"/>
</dbReference>
<evidence type="ECO:0000259" key="2">
    <source>
        <dbReference type="SMART" id="SM00867"/>
    </source>
</evidence>
<keyword evidence="4" id="KW-1185">Reference proteome</keyword>
<feature type="domain" description="Lipid/polyisoprenoid-binding YceI-like" evidence="2">
    <location>
        <begin position="21"/>
        <end position="179"/>
    </location>
</feature>
<dbReference type="Proteomes" id="UP001165423">
    <property type="component" value="Unassembled WGS sequence"/>
</dbReference>
<protein>
    <submittedName>
        <fullName evidence="3">YceI family protein</fullName>
    </submittedName>
</protein>
<gene>
    <name evidence="3" type="ORF">MQC88_07295</name>
</gene>
<comment type="caution">
    <text evidence="3">The sequence shown here is derived from an EMBL/GenBank/DDBJ whole genome shotgun (WGS) entry which is preliminary data.</text>
</comment>
<sequence>MRNPMIAALLALLAPPALAADYVQAPGSALAFGGMYQGEAFSGRFPGFSTTLAFDPADLASARLDVAIPMAGATTANADYDTEMRGDAFFAVARFPQARYTATRFRSLGGNQYAADGTLSLHGIDKPVTLTFTWTPGTEPVLAGKATVRRLDFDVGGGDWADTSLIPNEIAISTRVLFTPR</sequence>
<dbReference type="PANTHER" id="PTHR34406:SF1">
    <property type="entry name" value="PROTEIN YCEI"/>
    <property type="match status" value="1"/>
</dbReference>
<evidence type="ECO:0000313" key="3">
    <source>
        <dbReference type="EMBL" id="MCJ0825760.1"/>
    </source>
</evidence>
<evidence type="ECO:0000256" key="1">
    <source>
        <dbReference type="SAM" id="SignalP"/>
    </source>
</evidence>
<accession>A0ABT0A465</accession>
<dbReference type="SUPFAM" id="SSF101874">
    <property type="entry name" value="YceI-like"/>
    <property type="match status" value="1"/>
</dbReference>
<feature type="signal peptide" evidence="1">
    <location>
        <begin position="1"/>
        <end position="19"/>
    </location>
</feature>
<reference evidence="3 4" key="1">
    <citation type="submission" date="2022-03" db="EMBL/GenBank/DDBJ databases">
        <title>Luteimonas soily sp. nov., a novel bacterium isolated from the soil.</title>
        <authorList>
            <person name="Zhang X."/>
        </authorList>
    </citation>
    <scope>NUCLEOTIDE SEQUENCE [LARGE SCALE GENOMIC DNA]</scope>
    <source>
        <strain evidence="3 4">50</strain>
    </source>
</reference>
<keyword evidence="1" id="KW-0732">Signal</keyword>
<dbReference type="EMBL" id="JALGCL010000002">
    <property type="protein sequence ID" value="MCJ0825760.1"/>
    <property type="molecule type" value="Genomic_DNA"/>
</dbReference>
<dbReference type="PANTHER" id="PTHR34406">
    <property type="entry name" value="PROTEIN YCEI"/>
    <property type="match status" value="1"/>
</dbReference>
<proteinExistence type="predicted"/>
<feature type="chain" id="PRO_5046116653" evidence="1">
    <location>
        <begin position="20"/>
        <end position="181"/>
    </location>
</feature>